<dbReference type="SUPFAM" id="SSF52540">
    <property type="entry name" value="P-loop containing nucleoside triphosphate hydrolases"/>
    <property type="match status" value="1"/>
</dbReference>
<keyword evidence="6" id="KW-0067">ATP-binding</keyword>
<dbReference type="GO" id="GO:0005524">
    <property type="term" value="F:ATP binding"/>
    <property type="evidence" value="ECO:0007669"/>
    <property type="project" value="UniProtKB-KW"/>
</dbReference>
<dbReference type="InterPro" id="IPR041118">
    <property type="entry name" value="Rx_N"/>
</dbReference>
<dbReference type="InterPro" id="IPR044974">
    <property type="entry name" value="Disease_R_plants"/>
</dbReference>
<evidence type="ECO:0000256" key="1">
    <source>
        <dbReference type="ARBA" id="ARBA00008894"/>
    </source>
</evidence>
<dbReference type="Gene3D" id="1.20.5.4130">
    <property type="match status" value="1"/>
</dbReference>
<evidence type="ECO:0000256" key="4">
    <source>
        <dbReference type="ARBA" id="ARBA00022741"/>
    </source>
</evidence>
<dbReference type="PhylomeDB" id="A0A068UZ76"/>
<evidence type="ECO:0000256" key="6">
    <source>
        <dbReference type="ARBA" id="ARBA00022840"/>
    </source>
</evidence>
<keyword evidence="12" id="KW-1185">Reference proteome</keyword>
<dbReference type="InterPro" id="IPR027417">
    <property type="entry name" value="P-loop_NTPase"/>
</dbReference>
<dbReference type="Gene3D" id="3.40.50.300">
    <property type="entry name" value="P-loop containing nucleotide triphosphate hydrolases"/>
    <property type="match status" value="1"/>
</dbReference>
<dbReference type="Gene3D" id="1.10.10.10">
    <property type="entry name" value="Winged helix-like DNA-binding domain superfamily/Winged helix DNA-binding domain"/>
    <property type="match status" value="1"/>
</dbReference>
<organism evidence="11 12">
    <name type="scientific">Coffea canephora</name>
    <name type="common">Robusta coffee</name>
    <dbReference type="NCBI Taxonomy" id="49390"/>
    <lineage>
        <taxon>Eukaryota</taxon>
        <taxon>Viridiplantae</taxon>
        <taxon>Streptophyta</taxon>
        <taxon>Embryophyta</taxon>
        <taxon>Tracheophyta</taxon>
        <taxon>Spermatophyta</taxon>
        <taxon>Magnoliopsida</taxon>
        <taxon>eudicotyledons</taxon>
        <taxon>Gunneridae</taxon>
        <taxon>Pentapetalae</taxon>
        <taxon>asterids</taxon>
        <taxon>lamiids</taxon>
        <taxon>Gentianales</taxon>
        <taxon>Rubiaceae</taxon>
        <taxon>Ixoroideae</taxon>
        <taxon>Gardenieae complex</taxon>
        <taxon>Bertiereae - Coffeeae clade</taxon>
        <taxon>Coffeeae</taxon>
        <taxon>Coffea</taxon>
    </lineage>
</organism>
<keyword evidence="3" id="KW-0677">Repeat</keyword>
<dbReference type="Gene3D" id="1.10.8.430">
    <property type="entry name" value="Helical domain of apoptotic protease-activating factors"/>
    <property type="match status" value="1"/>
</dbReference>
<accession>A0A068UZ76</accession>
<keyword evidence="4" id="KW-0547">Nucleotide-binding</keyword>
<dbReference type="PANTHER" id="PTHR23155">
    <property type="entry name" value="DISEASE RESISTANCE PROTEIN RP"/>
    <property type="match status" value="1"/>
</dbReference>
<feature type="domain" description="NB-ARC" evidence="7">
    <location>
        <begin position="171"/>
        <end position="351"/>
    </location>
</feature>
<keyword evidence="2" id="KW-0433">Leucine-rich repeat</keyword>
<evidence type="ECO:0000313" key="11">
    <source>
        <dbReference type="EMBL" id="CDP12953.1"/>
    </source>
</evidence>
<dbReference type="InterPro" id="IPR042197">
    <property type="entry name" value="Apaf_helical"/>
</dbReference>
<dbReference type="Pfam" id="PF18052">
    <property type="entry name" value="Rx_N"/>
    <property type="match status" value="1"/>
</dbReference>
<dbReference type="InterPro" id="IPR038005">
    <property type="entry name" value="RX-like_CC"/>
</dbReference>
<evidence type="ECO:0000256" key="3">
    <source>
        <dbReference type="ARBA" id="ARBA00022737"/>
    </source>
</evidence>
<feature type="domain" description="Disease resistance protein winged helix" evidence="9">
    <location>
        <begin position="437"/>
        <end position="508"/>
    </location>
</feature>
<dbReference type="Gene3D" id="3.80.10.10">
    <property type="entry name" value="Ribonuclease Inhibitor"/>
    <property type="match status" value="2"/>
</dbReference>
<gene>
    <name evidence="11" type="ORF">GSCOC_T00037665001</name>
</gene>
<dbReference type="PRINTS" id="PR00364">
    <property type="entry name" value="DISEASERSIST"/>
</dbReference>
<dbReference type="FunFam" id="1.10.10.10:FF:000322">
    <property type="entry name" value="Probable disease resistance protein At1g63360"/>
    <property type="match status" value="1"/>
</dbReference>
<dbReference type="Gramene" id="CDP12953">
    <property type="protein sequence ID" value="CDP12953"/>
    <property type="gene ID" value="GSCOC_T00037665001"/>
</dbReference>
<dbReference type="InterPro" id="IPR055414">
    <property type="entry name" value="LRR_R13L4/SHOC2-like"/>
</dbReference>
<dbReference type="GO" id="GO:0043531">
    <property type="term" value="F:ADP binding"/>
    <property type="evidence" value="ECO:0007669"/>
    <property type="project" value="InterPro"/>
</dbReference>
<evidence type="ECO:0000259" key="10">
    <source>
        <dbReference type="Pfam" id="PF23598"/>
    </source>
</evidence>
<keyword evidence="5" id="KW-0611">Plant defense</keyword>
<dbReference type="FunFam" id="3.40.50.300:FF:001091">
    <property type="entry name" value="Probable disease resistance protein At1g61300"/>
    <property type="match status" value="1"/>
</dbReference>
<comment type="similarity">
    <text evidence="1">Belongs to the disease resistance NB-LRR family.</text>
</comment>
<evidence type="ECO:0000256" key="5">
    <source>
        <dbReference type="ARBA" id="ARBA00022821"/>
    </source>
</evidence>
<dbReference type="Proteomes" id="UP000295252">
    <property type="component" value="Chromosome X"/>
</dbReference>
<evidence type="ECO:0008006" key="13">
    <source>
        <dbReference type="Google" id="ProtNLM"/>
    </source>
</evidence>
<evidence type="ECO:0000259" key="7">
    <source>
        <dbReference type="Pfam" id="PF00931"/>
    </source>
</evidence>
<dbReference type="InParanoid" id="A0A068UZ76"/>
<reference evidence="12" key="1">
    <citation type="journal article" date="2014" name="Science">
        <title>The coffee genome provides insight into the convergent evolution of caffeine biosynthesis.</title>
        <authorList>
            <person name="Denoeud F."/>
            <person name="Carretero-Paulet L."/>
            <person name="Dereeper A."/>
            <person name="Droc G."/>
            <person name="Guyot R."/>
            <person name="Pietrella M."/>
            <person name="Zheng C."/>
            <person name="Alberti A."/>
            <person name="Anthony F."/>
            <person name="Aprea G."/>
            <person name="Aury J.M."/>
            <person name="Bento P."/>
            <person name="Bernard M."/>
            <person name="Bocs S."/>
            <person name="Campa C."/>
            <person name="Cenci A."/>
            <person name="Combes M.C."/>
            <person name="Crouzillat D."/>
            <person name="Da Silva C."/>
            <person name="Daddiego L."/>
            <person name="De Bellis F."/>
            <person name="Dussert S."/>
            <person name="Garsmeur O."/>
            <person name="Gayraud T."/>
            <person name="Guignon V."/>
            <person name="Jahn K."/>
            <person name="Jamilloux V."/>
            <person name="Joet T."/>
            <person name="Labadie K."/>
            <person name="Lan T."/>
            <person name="Leclercq J."/>
            <person name="Lepelley M."/>
            <person name="Leroy T."/>
            <person name="Li L.T."/>
            <person name="Librado P."/>
            <person name="Lopez L."/>
            <person name="Munoz A."/>
            <person name="Noel B."/>
            <person name="Pallavicini A."/>
            <person name="Perrotta G."/>
            <person name="Poncet V."/>
            <person name="Pot D."/>
            <person name="Priyono X."/>
            <person name="Rigoreau M."/>
            <person name="Rouard M."/>
            <person name="Rozas J."/>
            <person name="Tranchant-Dubreuil C."/>
            <person name="VanBuren R."/>
            <person name="Zhang Q."/>
            <person name="Andrade A.C."/>
            <person name="Argout X."/>
            <person name="Bertrand B."/>
            <person name="de Kochko A."/>
            <person name="Graziosi G."/>
            <person name="Henry R.J."/>
            <person name="Jayarama X."/>
            <person name="Ming R."/>
            <person name="Nagai C."/>
            <person name="Rounsley S."/>
            <person name="Sankoff D."/>
            <person name="Giuliano G."/>
            <person name="Albert V.A."/>
            <person name="Wincker P."/>
            <person name="Lashermes P."/>
        </authorList>
    </citation>
    <scope>NUCLEOTIDE SEQUENCE [LARGE SCALE GENOMIC DNA]</scope>
    <source>
        <strain evidence="12">cv. DH200-94</strain>
    </source>
</reference>
<dbReference type="InterPro" id="IPR036388">
    <property type="entry name" value="WH-like_DNA-bd_sf"/>
</dbReference>
<dbReference type="PANTHER" id="PTHR23155:SF1205">
    <property type="entry name" value="DISEASE RESISTANCE PROTEIN RPM1"/>
    <property type="match status" value="1"/>
</dbReference>
<dbReference type="Pfam" id="PF00931">
    <property type="entry name" value="NB-ARC"/>
    <property type="match status" value="1"/>
</dbReference>
<feature type="domain" description="Disease resistance N-terminal" evidence="8">
    <location>
        <begin position="5"/>
        <end position="87"/>
    </location>
</feature>
<sequence length="960" mass="109820">MAETVVSFVSDHLATLLREEGSLLGGLRQEVQLIKDELGHMKAFLKVAEAKEEDDPRLQEWIKQVREAAYDIEDVLDEFVLRFAGYRHHGFCGSLQRILKAIKSLRARHQVASEIQSIKSRIKNISEGRQRYQVEFGIDDRVTGSSTMNDSWRYSRDDALLVEEAKLVGIDQPKQHLISKLLEGHDHQLKVISVVGMAGLGKTTLVKKVHEDPDVRKNFPVRAWVTVSQTCDFPKLLRDLIRQLYEEGKEPVPQSIESKTTAELKEFVKDFLQQAGRYAIVFDDVWDVEFWNEIKFALPEGNYGNRVMLTTRKADVASASCTESQDYVYKKEPLSIEDSWTLFCNKIFKGNRCPAHLMDVAKAVLDKCDGLPLAIVAIGGLLASKDVSRIDEWEMVRRSLGGELEGTGKLDRVKRILSLSYNDLPSHLKPCLLYLTIYPEDYLIHCSVLVLSWIAERFVEWREGMSIEDVAWGYLSELINRSLIQVTDVFYGGLPEKCQIHDLLREVILIKSREQNMVTVTTGQPMTWPSEKVRRLVLHSSSNRSIIPHHQHRQFYSFEHLRSFITFSSTNPLLSKTFLSEVLRSSKLLKVLDLEDEEIEETPNEIFNLLHLTYLSLYGTKVARVPRAIRKLQHLEYLNLGNTRVRELPVEILKLQRLRDLRVYQQVDPSDEDFGFHGFKGPSKLGGLLALQRLDTIDASSGSVIVKEIGKLTQLRDLYITQLRREDGKELCSSLANLTSLRQLSVDSVGKGDDSEIIDLNHYHHSLSSSSSCSFLRSLRVLIMHGRLETMPAWTTHLQNLVKINLYWSGLRGEKDPLEFLQHLPNLDTINFCGCYQGEGLCFKAGGFQKLRWLSLKGMEGLRWMAVEEGACPHLRTLVLDRLPSLEDLPSGIQHLSHLQELYLNEMSSQLMEKVGNQKEDGEDYRRMAHIPEIVIGFYADDGEWIIRRLWGKKKKTILA</sequence>
<evidence type="ECO:0000313" key="12">
    <source>
        <dbReference type="Proteomes" id="UP000295252"/>
    </source>
</evidence>
<dbReference type="AlphaFoldDB" id="A0A068UZ76"/>
<dbReference type="EMBL" id="HG739156">
    <property type="protein sequence ID" value="CDP12953.1"/>
    <property type="molecule type" value="Genomic_DNA"/>
</dbReference>
<dbReference type="OrthoDB" id="690341at2759"/>
<protein>
    <recommendedName>
        <fullName evidence="13">Disease resistance protein RPM1-like</fullName>
    </recommendedName>
</protein>
<dbReference type="InterPro" id="IPR032675">
    <property type="entry name" value="LRR_dom_sf"/>
</dbReference>
<dbReference type="SUPFAM" id="SSF52058">
    <property type="entry name" value="L domain-like"/>
    <property type="match status" value="1"/>
</dbReference>
<dbReference type="InterPro" id="IPR002182">
    <property type="entry name" value="NB-ARC"/>
</dbReference>
<evidence type="ECO:0000259" key="8">
    <source>
        <dbReference type="Pfam" id="PF18052"/>
    </source>
</evidence>
<dbReference type="InterPro" id="IPR058922">
    <property type="entry name" value="WHD_DRP"/>
</dbReference>
<dbReference type="GO" id="GO:0051607">
    <property type="term" value="P:defense response to virus"/>
    <property type="evidence" value="ECO:0007669"/>
    <property type="project" value="UniProtKB-ARBA"/>
</dbReference>
<dbReference type="Pfam" id="PF23598">
    <property type="entry name" value="LRR_14"/>
    <property type="match status" value="1"/>
</dbReference>
<dbReference type="GO" id="GO:0098542">
    <property type="term" value="P:defense response to other organism"/>
    <property type="evidence" value="ECO:0007669"/>
    <property type="project" value="TreeGrafter"/>
</dbReference>
<dbReference type="Pfam" id="PF23559">
    <property type="entry name" value="WHD_DRP"/>
    <property type="match status" value="1"/>
</dbReference>
<dbReference type="CDD" id="cd14798">
    <property type="entry name" value="RX-CC_like"/>
    <property type="match status" value="1"/>
</dbReference>
<dbReference type="STRING" id="49390.A0A068UZ76"/>
<name>A0A068UZ76_COFCA</name>
<evidence type="ECO:0000256" key="2">
    <source>
        <dbReference type="ARBA" id="ARBA00022614"/>
    </source>
</evidence>
<feature type="domain" description="Disease resistance R13L4/SHOC-2-like LRR" evidence="10">
    <location>
        <begin position="560"/>
        <end position="905"/>
    </location>
</feature>
<proteinExistence type="inferred from homology"/>
<dbReference type="OMA" id="CAFPENY"/>
<evidence type="ECO:0000259" key="9">
    <source>
        <dbReference type="Pfam" id="PF23559"/>
    </source>
</evidence>